<dbReference type="AlphaFoldDB" id="A0AAV9WZ67"/>
<gene>
    <name evidence="8" type="ORF">TWF694_004352</name>
</gene>
<evidence type="ECO:0000256" key="1">
    <source>
        <dbReference type="ARBA" id="ARBA00005696"/>
    </source>
</evidence>
<dbReference type="Proteomes" id="UP001365542">
    <property type="component" value="Unassembled WGS sequence"/>
</dbReference>
<evidence type="ECO:0000313" key="8">
    <source>
        <dbReference type="EMBL" id="KAK6529139.1"/>
    </source>
</evidence>
<keyword evidence="5" id="KW-0653">Protein transport</keyword>
<dbReference type="GO" id="GO:0000045">
    <property type="term" value="P:autophagosome assembly"/>
    <property type="evidence" value="ECO:0007669"/>
    <property type="project" value="TreeGrafter"/>
</dbReference>
<evidence type="ECO:0000256" key="5">
    <source>
        <dbReference type="ARBA" id="ARBA00022927"/>
    </source>
</evidence>
<name>A0AAV9WZ67_9PEZI</name>
<dbReference type="Pfam" id="PF03987">
    <property type="entry name" value="Autophagy_act_C"/>
    <property type="match status" value="1"/>
</dbReference>
<keyword evidence="6" id="KW-0072">Autophagy</keyword>
<organism evidence="8 9">
    <name type="scientific">Orbilia ellipsospora</name>
    <dbReference type="NCBI Taxonomy" id="2528407"/>
    <lineage>
        <taxon>Eukaryota</taxon>
        <taxon>Fungi</taxon>
        <taxon>Dikarya</taxon>
        <taxon>Ascomycota</taxon>
        <taxon>Pezizomycotina</taxon>
        <taxon>Orbiliomycetes</taxon>
        <taxon>Orbiliales</taxon>
        <taxon>Orbiliaceae</taxon>
        <taxon>Orbilia</taxon>
    </lineage>
</organism>
<accession>A0AAV9WZ67</accession>
<keyword evidence="5" id="KW-0813">Transport</keyword>
<evidence type="ECO:0000256" key="4">
    <source>
        <dbReference type="ARBA" id="ARBA00022786"/>
    </source>
</evidence>
<dbReference type="GO" id="GO:0061651">
    <property type="term" value="F:Atg12 conjugating enzyme activity"/>
    <property type="evidence" value="ECO:0007669"/>
    <property type="project" value="TreeGrafter"/>
</dbReference>
<proteinExistence type="inferred from homology"/>
<keyword evidence="9" id="KW-1185">Reference proteome</keyword>
<dbReference type="PANTHER" id="PTHR14957:SF1">
    <property type="entry name" value="UBIQUITIN-LIKE-CONJUGATING ENZYME ATG10"/>
    <property type="match status" value="1"/>
</dbReference>
<comment type="caution">
    <text evidence="8">The sequence shown here is derived from an EMBL/GenBank/DDBJ whole genome shotgun (WGS) entry which is preliminary data.</text>
</comment>
<comment type="similarity">
    <text evidence="1">Belongs to the ATG10 family.</text>
</comment>
<evidence type="ECO:0000256" key="2">
    <source>
        <dbReference type="ARBA" id="ARBA00021099"/>
    </source>
</evidence>
<evidence type="ECO:0000313" key="9">
    <source>
        <dbReference type="Proteomes" id="UP001365542"/>
    </source>
</evidence>
<dbReference type="GO" id="GO:0000422">
    <property type="term" value="P:autophagy of mitochondrion"/>
    <property type="evidence" value="ECO:0007669"/>
    <property type="project" value="TreeGrafter"/>
</dbReference>
<dbReference type="EMBL" id="JAVHJO010000014">
    <property type="protein sequence ID" value="KAK6529139.1"/>
    <property type="molecule type" value="Genomic_DNA"/>
</dbReference>
<sequence length="225" mass="24865">MATSSEDGPSSSLSLPFLSNATFSIAMNHFIEHLNAHSTLKYEIRRSPYDDQDVYLEIVKFISAKPTSDGAASNKDMSDEIDEIEIDLEDAEDNPESLPPLDVTTMQMQTHKITYHILLSPIYSVPVLYFIGHSVDPFYGNTIHSLDEIHALLVPDSHRSTLSSIGIQGGISQTHHPYLGTTSWFIHPCRTAEALKMWMEDGNLGLENYMGVWVGSVGAVVGLVV</sequence>
<evidence type="ECO:0000256" key="3">
    <source>
        <dbReference type="ARBA" id="ARBA00022679"/>
    </source>
</evidence>
<keyword evidence="3" id="KW-0808">Transferase</keyword>
<evidence type="ECO:0000256" key="6">
    <source>
        <dbReference type="ARBA" id="ARBA00023006"/>
    </source>
</evidence>
<dbReference type="GO" id="GO:0015031">
    <property type="term" value="P:protein transport"/>
    <property type="evidence" value="ECO:0007669"/>
    <property type="project" value="UniProtKB-KW"/>
</dbReference>
<evidence type="ECO:0000256" key="7">
    <source>
        <dbReference type="ARBA" id="ARBA00029833"/>
    </source>
</evidence>
<reference evidence="8 9" key="1">
    <citation type="submission" date="2019-10" db="EMBL/GenBank/DDBJ databases">
        <authorList>
            <person name="Palmer J.M."/>
        </authorList>
    </citation>
    <scope>NUCLEOTIDE SEQUENCE [LARGE SCALE GENOMIC DNA]</scope>
    <source>
        <strain evidence="8 9">TWF694</strain>
    </source>
</reference>
<dbReference type="GO" id="GO:0032446">
    <property type="term" value="P:protein modification by small protein conjugation"/>
    <property type="evidence" value="ECO:0007669"/>
    <property type="project" value="TreeGrafter"/>
</dbReference>
<dbReference type="GO" id="GO:0005829">
    <property type="term" value="C:cytosol"/>
    <property type="evidence" value="ECO:0007669"/>
    <property type="project" value="TreeGrafter"/>
</dbReference>
<protein>
    <recommendedName>
        <fullName evidence="2">Ubiquitin-like-conjugating enzyme ATG10</fullName>
    </recommendedName>
    <alternativeName>
        <fullName evidence="7">Autophagy-related protein 10</fullName>
    </alternativeName>
</protein>
<dbReference type="Gene3D" id="3.30.1460.50">
    <property type="match status" value="1"/>
</dbReference>
<dbReference type="PANTHER" id="PTHR14957">
    <property type="entry name" value="UBIQUITIN-LIKE-CONJUGATING ENZYME ATG10"/>
    <property type="match status" value="1"/>
</dbReference>
<dbReference type="InterPro" id="IPR007135">
    <property type="entry name" value="Atg3/Atg10"/>
</dbReference>
<keyword evidence="4" id="KW-0833">Ubl conjugation pathway</keyword>